<dbReference type="InterPro" id="IPR037873">
    <property type="entry name" value="BamE-like"/>
</dbReference>
<dbReference type="Proteomes" id="UP000075377">
    <property type="component" value="Unassembled WGS sequence"/>
</dbReference>
<evidence type="ECO:0000256" key="2">
    <source>
        <dbReference type="ARBA" id="ARBA00023136"/>
    </source>
</evidence>
<dbReference type="InterPro" id="IPR007450">
    <property type="entry name" value="BamE_dom"/>
</dbReference>
<dbReference type="PATRIC" id="fig|178901.14.peg.3320"/>
<dbReference type="EMBL" id="LHZX01000252">
    <property type="protein sequence ID" value="KXV70024.1"/>
    <property type="molecule type" value="Genomic_DNA"/>
</dbReference>
<proteinExistence type="predicted"/>
<dbReference type="AlphaFoldDB" id="A0A149UQA2"/>
<organism evidence="5 6">
    <name type="scientific">Acetobacter malorum</name>
    <dbReference type="NCBI Taxonomy" id="178901"/>
    <lineage>
        <taxon>Bacteria</taxon>
        <taxon>Pseudomonadati</taxon>
        <taxon>Pseudomonadota</taxon>
        <taxon>Alphaproteobacteria</taxon>
        <taxon>Acetobacterales</taxon>
        <taxon>Acetobacteraceae</taxon>
        <taxon>Acetobacter</taxon>
    </lineage>
</organism>
<evidence type="ECO:0000256" key="3">
    <source>
        <dbReference type="SAM" id="SignalP"/>
    </source>
</evidence>
<dbReference type="Gene3D" id="3.30.1450.10">
    <property type="match status" value="1"/>
</dbReference>
<evidence type="ECO:0000313" key="6">
    <source>
        <dbReference type="Proteomes" id="UP000075377"/>
    </source>
</evidence>
<evidence type="ECO:0000256" key="1">
    <source>
        <dbReference type="ARBA" id="ARBA00022729"/>
    </source>
</evidence>
<comment type="caution">
    <text evidence="5">The sequence shown here is derived from an EMBL/GenBank/DDBJ whole genome shotgun (WGS) entry which is preliminary data.</text>
</comment>
<dbReference type="Pfam" id="PF04355">
    <property type="entry name" value="BamE"/>
    <property type="match status" value="1"/>
</dbReference>
<protein>
    <recommendedName>
        <fullName evidence="4">Outer membrane protein assembly factor BamE domain-containing protein</fullName>
    </recommendedName>
</protein>
<keyword evidence="2" id="KW-0472">Membrane</keyword>
<dbReference type="RefSeq" id="WP_061499577.1">
    <property type="nucleotide sequence ID" value="NZ_LHZX01000252.1"/>
</dbReference>
<dbReference type="OrthoDB" id="7225452at2"/>
<name>A0A149UQA2_9PROT</name>
<evidence type="ECO:0000259" key="4">
    <source>
        <dbReference type="Pfam" id="PF04355"/>
    </source>
</evidence>
<reference evidence="5 6" key="1">
    <citation type="submission" date="2015-06" db="EMBL/GenBank/DDBJ databases">
        <title>Improved classification and identification of acetic acid bacteria using matrix-assisted laser desorption/ionization time-of-flight mass spectrometry; Gluconobacter nephelii and Gluconobacter uchimurae are later heterotypic synonyms of Gluconobacter japonicus and Gluconobacter oxydans, respectively.</title>
        <authorList>
            <person name="Li L."/>
            <person name="Cleenwerck I."/>
            <person name="De Vuyst L."/>
            <person name="Vandamme P."/>
        </authorList>
    </citation>
    <scope>NUCLEOTIDE SEQUENCE [LARGE SCALE GENOMIC DNA]</scope>
    <source>
        <strain evidence="5 6">LMG 1699</strain>
    </source>
</reference>
<feature type="chain" id="PRO_5007556549" description="Outer membrane protein assembly factor BamE domain-containing protein" evidence="3">
    <location>
        <begin position="21"/>
        <end position="127"/>
    </location>
</feature>
<feature type="signal peptide" evidence="3">
    <location>
        <begin position="1"/>
        <end position="20"/>
    </location>
</feature>
<accession>A0A149UQA2</accession>
<dbReference type="PROSITE" id="PS51257">
    <property type="entry name" value="PROKAR_LIPOPROTEIN"/>
    <property type="match status" value="1"/>
</dbReference>
<gene>
    <name evidence="5" type="ORF">AD951_04065</name>
</gene>
<sequence length="127" mass="13646">MKKLTSALVLGGMLALSACASGGNESIKNETSSSVDQKIRDGVTTKEQVRQTFGDPAQTSFTDSGHEEWQYAFDNSKSDAANFIPVYGDLHQGQHGTAKHLTIIFNGNVVWHHSMNTSAVKSSAGLF</sequence>
<dbReference type="GO" id="GO:0019867">
    <property type="term" value="C:outer membrane"/>
    <property type="evidence" value="ECO:0007669"/>
    <property type="project" value="InterPro"/>
</dbReference>
<evidence type="ECO:0000313" key="5">
    <source>
        <dbReference type="EMBL" id="KXV70024.1"/>
    </source>
</evidence>
<keyword evidence="1 3" id="KW-0732">Signal</keyword>
<feature type="domain" description="Outer membrane protein assembly factor BamE" evidence="4">
    <location>
        <begin position="37"/>
        <end position="109"/>
    </location>
</feature>